<dbReference type="EMBL" id="QOVI01000004">
    <property type="protein sequence ID" value="RXG14212.1"/>
    <property type="molecule type" value="Genomic_DNA"/>
</dbReference>
<evidence type="ECO:0000256" key="1">
    <source>
        <dbReference type="SAM" id="Phobius"/>
    </source>
</evidence>
<evidence type="ECO:0000313" key="2">
    <source>
        <dbReference type="EMBL" id="RXG14212.1"/>
    </source>
</evidence>
<dbReference type="AlphaFoldDB" id="A0A4Q0NT84"/>
<sequence>MVIIASIFVFCIAAIFRLLDNSANILISSGISVSPFYLSEEEIKEQMLKIENRKMRKKLKRTLVFQKLHKIFLVLAIFTFLAGIVYEFINPTLVTLL</sequence>
<organism evidence="2 3">
    <name type="scientific">Leeuwenhoekiella aestuarii</name>
    <dbReference type="NCBI Taxonomy" id="2249426"/>
    <lineage>
        <taxon>Bacteria</taxon>
        <taxon>Pseudomonadati</taxon>
        <taxon>Bacteroidota</taxon>
        <taxon>Flavobacteriia</taxon>
        <taxon>Flavobacteriales</taxon>
        <taxon>Flavobacteriaceae</taxon>
        <taxon>Leeuwenhoekiella</taxon>
    </lineage>
</organism>
<accession>A0A4Q0NT84</accession>
<keyword evidence="1" id="KW-1133">Transmembrane helix</keyword>
<gene>
    <name evidence="2" type="ORF">DSM04_104320</name>
</gene>
<dbReference type="OrthoDB" id="1448174at2"/>
<keyword evidence="1" id="KW-0812">Transmembrane</keyword>
<keyword evidence="3" id="KW-1185">Reference proteome</keyword>
<feature type="transmembrane region" description="Helical" evidence="1">
    <location>
        <begin position="68"/>
        <end position="89"/>
    </location>
</feature>
<dbReference type="Proteomes" id="UP000289821">
    <property type="component" value="Unassembled WGS sequence"/>
</dbReference>
<comment type="caution">
    <text evidence="2">The sequence shown here is derived from an EMBL/GenBank/DDBJ whole genome shotgun (WGS) entry which is preliminary data.</text>
</comment>
<evidence type="ECO:0000313" key="3">
    <source>
        <dbReference type="Proteomes" id="UP000289821"/>
    </source>
</evidence>
<keyword evidence="1" id="KW-0472">Membrane</keyword>
<name>A0A4Q0NT84_9FLAO</name>
<dbReference type="RefSeq" id="WP_128761626.1">
    <property type="nucleotide sequence ID" value="NZ_QOVI01000004.1"/>
</dbReference>
<proteinExistence type="predicted"/>
<reference evidence="2 3" key="1">
    <citation type="submission" date="2018-07" db="EMBL/GenBank/DDBJ databases">
        <title>Leeuwenhoekiella genomics.</title>
        <authorList>
            <person name="Tahon G."/>
            <person name="Willems A."/>
        </authorList>
    </citation>
    <scope>NUCLEOTIDE SEQUENCE [LARGE SCALE GENOMIC DNA]</scope>
    <source>
        <strain evidence="2 3">R-50232</strain>
    </source>
</reference>
<protein>
    <submittedName>
        <fullName evidence="2">Uncharacterized protein</fullName>
    </submittedName>
</protein>